<dbReference type="CDD" id="cd01536">
    <property type="entry name" value="PBP1_ABC_sugar_binding-like"/>
    <property type="match status" value="1"/>
</dbReference>
<sequence length="325" mass="34384">MKKLVALMLAACMVFTLAACGGGGSDGEPASADGKLEEGNKKTIALVPPAMISPYYKSVISGAEEACEEMGYELKTLAPESESDYASQVQIVEDMITQKVDGIILCAINSDAIVAAVKKANEADIPVIMFNTQNELAGGEVACYVRYDQYEAGGKVCDFVSEQFGNDLKVAIVEGLPSDHTTERMGGFVDKAEKNYPNIKVVASQAGDWEREKGMNAAANMLQANPDIDVIFALCDEMGLGAVQAVKEAGSDAKVVSFDGNPNAVASIQAGSLVSTVSIGGPDTGVKCVESLDKILNGEEIEKIENVDTEIIWKENADQFPSESD</sequence>
<dbReference type="GO" id="GO:0030246">
    <property type="term" value="F:carbohydrate binding"/>
    <property type="evidence" value="ECO:0007669"/>
    <property type="project" value="UniProtKB-ARBA"/>
</dbReference>
<proteinExistence type="inferred from homology"/>
<dbReference type="AlphaFoldDB" id="A0A316A1Z1"/>
<comment type="subcellular location">
    <subcellularLocation>
        <location evidence="1">Cell envelope</location>
    </subcellularLocation>
</comment>
<evidence type="ECO:0000256" key="2">
    <source>
        <dbReference type="ARBA" id="ARBA00007639"/>
    </source>
</evidence>
<dbReference type="PANTHER" id="PTHR46847">
    <property type="entry name" value="D-ALLOSE-BINDING PERIPLASMIC PROTEIN-RELATED"/>
    <property type="match status" value="1"/>
</dbReference>
<keyword evidence="3 4" id="KW-0732">Signal</keyword>
<dbReference type="Pfam" id="PF13407">
    <property type="entry name" value="Peripla_BP_4"/>
    <property type="match status" value="1"/>
</dbReference>
<feature type="chain" id="PRO_5043163563" evidence="4">
    <location>
        <begin position="19"/>
        <end position="325"/>
    </location>
</feature>
<dbReference type="EMBL" id="UHJJ01000001">
    <property type="protein sequence ID" value="SUQ12234.1"/>
    <property type="molecule type" value="Genomic_DNA"/>
</dbReference>
<keyword evidence="7" id="KW-1185">Reference proteome</keyword>
<feature type="domain" description="Periplasmic binding protein" evidence="5">
    <location>
        <begin position="44"/>
        <end position="300"/>
    </location>
</feature>
<evidence type="ECO:0000256" key="3">
    <source>
        <dbReference type="ARBA" id="ARBA00022729"/>
    </source>
</evidence>
<dbReference type="OrthoDB" id="9814427at2"/>
<reference evidence="7" key="1">
    <citation type="submission" date="2017-07" db="EMBL/GenBank/DDBJ databases">
        <authorList>
            <person name="Varghese N."/>
            <person name="Submissions S."/>
        </authorList>
    </citation>
    <scope>NUCLEOTIDE SEQUENCE [LARGE SCALE GENOMIC DNA]</scope>
    <source>
        <strain evidence="7">NLAE-zl-C134</strain>
    </source>
</reference>
<dbReference type="SUPFAM" id="SSF53822">
    <property type="entry name" value="Periplasmic binding protein-like I"/>
    <property type="match status" value="1"/>
</dbReference>
<evidence type="ECO:0000313" key="7">
    <source>
        <dbReference type="Proteomes" id="UP000254051"/>
    </source>
</evidence>
<comment type="similarity">
    <text evidence="2">Belongs to the bacterial solute-binding protein 2 family.</text>
</comment>
<evidence type="ECO:0000256" key="1">
    <source>
        <dbReference type="ARBA" id="ARBA00004196"/>
    </source>
</evidence>
<dbReference type="Proteomes" id="UP000254051">
    <property type="component" value="Unassembled WGS sequence"/>
</dbReference>
<dbReference type="RefSeq" id="WP_109708296.1">
    <property type="nucleotide sequence ID" value="NZ_QGDS01000001.1"/>
</dbReference>
<dbReference type="InterPro" id="IPR028082">
    <property type="entry name" value="Peripla_BP_I"/>
</dbReference>
<evidence type="ECO:0000256" key="4">
    <source>
        <dbReference type="SAM" id="SignalP"/>
    </source>
</evidence>
<feature type="signal peptide" evidence="4">
    <location>
        <begin position="1"/>
        <end position="18"/>
    </location>
</feature>
<dbReference type="Gene3D" id="3.40.50.2300">
    <property type="match status" value="2"/>
</dbReference>
<organism evidence="6 7">
    <name type="scientific">Faecalicatena contorta</name>
    <dbReference type="NCBI Taxonomy" id="39482"/>
    <lineage>
        <taxon>Bacteria</taxon>
        <taxon>Bacillati</taxon>
        <taxon>Bacillota</taxon>
        <taxon>Clostridia</taxon>
        <taxon>Lachnospirales</taxon>
        <taxon>Lachnospiraceae</taxon>
        <taxon>Faecalicatena</taxon>
    </lineage>
</organism>
<gene>
    <name evidence="6" type="ORF">SAMN05216529_101123</name>
</gene>
<dbReference type="PANTHER" id="PTHR46847:SF1">
    <property type="entry name" value="D-ALLOSE-BINDING PERIPLASMIC PROTEIN-RELATED"/>
    <property type="match status" value="1"/>
</dbReference>
<dbReference type="InterPro" id="IPR025997">
    <property type="entry name" value="SBP_2_dom"/>
</dbReference>
<accession>A0A316A1Z1</accession>
<dbReference type="PROSITE" id="PS51257">
    <property type="entry name" value="PROKAR_LIPOPROTEIN"/>
    <property type="match status" value="1"/>
</dbReference>
<evidence type="ECO:0000313" key="6">
    <source>
        <dbReference type="EMBL" id="SUQ12234.1"/>
    </source>
</evidence>
<dbReference type="GO" id="GO:0030313">
    <property type="term" value="C:cell envelope"/>
    <property type="evidence" value="ECO:0007669"/>
    <property type="project" value="UniProtKB-SubCell"/>
</dbReference>
<name>A0A316A1Z1_9FIRM</name>
<evidence type="ECO:0000259" key="5">
    <source>
        <dbReference type="Pfam" id="PF13407"/>
    </source>
</evidence>
<protein>
    <submittedName>
        <fullName evidence="6">Ribose-binding protein</fullName>
    </submittedName>
</protein>